<reference evidence="1" key="2">
    <citation type="submission" date="2013-09" db="EMBL/GenBank/DDBJ databases">
        <title>Draft genome sequence of Alistipes putredinis (DSM 17216).</title>
        <authorList>
            <person name="Sudarsanam P."/>
            <person name="Ley R."/>
            <person name="Guruge J."/>
            <person name="Turnbaugh P.J."/>
            <person name="Mahowald M."/>
            <person name="Liep D."/>
            <person name="Gordon J."/>
        </authorList>
    </citation>
    <scope>NUCLEOTIDE SEQUENCE</scope>
    <source>
        <strain evidence="1">DSM 17216</strain>
    </source>
</reference>
<dbReference type="AlphaFoldDB" id="B0MWW0"/>
<protein>
    <submittedName>
        <fullName evidence="1">Uncharacterized protein</fullName>
    </submittedName>
</protein>
<evidence type="ECO:0000313" key="1">
    <source>
        <dbReference type="EMBL" id="EDS03402.1"/>
    </source>
</evidence>
<comment type="caution">
    <text evidence="1">The sequence shown here is derived from an EMBL/GenBank/DDBJ whole genome shotgun (WGS) entry which is preliminary data.</text>
</comment>
<dbReference type="HOGENOM" id="CLU_2614150_0_0_10"/>
<organism evidence="1 2">
    <name type="scientific">Alistipes putredinis DSM 17216</name>
    <dbReference type="NCBI Taxonomy" id="445970"/>
    <lineage>
        <taxon>Bacteria</taxon>
        <taxon>Pseudomonadati</taxon>
        <taxon>Bacteroidota</taxon>
        <taxon>Bacteroidia</taxon>
        <taxon>Bacteroidales</taxon>
        <taxon>Rikenellaceae</taxon>
        <taxon>Alistipes</taxon>
    </lineage>
</organism>
<accession>B0MWW0</accession>
<evidence type="ECO:0000313" key="2">
    <source>
        <dbReference type="Proteomes" id="UP000005819"/>
    </source>
</evidence>
<reference evidence="1" key="1">
    <citation type="submission" date="2007-10" db="EMBL/GenBank/DDBJ databases">
        <authorList>
            <person name="Fulton L."/>
            <person name="Clifton S."/>
            <person name="Fulton B."/>
            <person name="Xu J."/>
            <person name="Minx P."/>
            <person name="Pepin K.H."/>
            <person name="Johnson M."/>
            <person name="Thiruvilangam P."/>
            <person name="Bhonagiri V."/>
            <person name="Nash W.E."/>
            <person name="Mardis E.R."/>
            <person name="Wilson R.K."/>
        </authorList>
    </citation>
    <scope>NUCLEOTIDE SEQUENCE [LARGE SCALE GENOMIC DNA]</scope>
    <source>
        <strain evidence="1">DSM 17216</strain>
    </source>
</reference>
<dbReference type="Proteomes" id="UP000005819">
    <property type="component" value="Unassembled WGS sequence"/>
</dbReference>
<proteinExistence type="predicted"/>
<name>B0MWW0_9BACT</name>
<gene>
    <name evidence="1" type="ORF">ALIPUT_01615</name>
</gene>
<sequence>MKQWLLPLICRWFGHKDFEEVYCVKSPRNWFCRQNKPNRYDVVHDIVCSRCRRVHRTILKSRISRAQLLHDGWFIIDE</sequence>
<dbReference type="EMBL" id="ABFK02000019">
    <property type="protein sequence ID" value="EDS03402.1"/>
    <property type="molecule type" value="Genomic_DNA"/>
</dbReference>
<keyword evidence="2" id="KW-1185">Reference proteome</keyword>